<reference evidence="2 3" key="1">
    <citation type="submission" date="2012-05" db="EMBL/GenBank/DDBJ databases">
        <title>Genome sequence of Nitritalea halalkaliphila LW7.</title>
        <authorList>
            <person name="Jangir P.K."/>
            <person name="Singh A."/>
            <person name="Shivaji S."/>
            <person name="Sharma R."/>
        </authorList>
    </citation>
    <scope>NUCLEOTIDE SEQUENCE [LARGE SCALE GENOMIC DNA]</scope>
    <source>
        <strain evidence="2 3">LW7</strain>
    </source>
</reference>
<dbReference type="Proteomes" id="UP000005551">
    <property type="component" value="Unassembled WGS sequence"/>
</dbReference>
<feature type="chain" id="PRO_5003700275" evidence="1">
    <location>
        <begin position="18"/>
        <end position="264"/>
    </location>
</feature>
<feature type="signal peptide" evidence="1">
    <location>
        <begin position="1"/>
        <end position="17"/>
    </location>
</feature>
<gene>
    <name evidence="2" type="ORF">A3SI_16450</name>
</gene>
<evidence type="ECO:0000256" key="1">
    <source>
        <dbReference type="SAM" id="SignalP"/>
    </source>
</evidence>
<keyword evidence="3" id="KW-1185">Reference proteome</keyword>
<proteinExistence type="predicted"/>
<comment type="caution">
    <text evidence="2">The sequence shown here is derived from an EMBL/GenBank/DDBJ whole genome shotgun (WGS) entry which is preliminary data.</text>
</comment>
<sequence>MSCLLLLLSLTLPTVFAQQPPLTALEWADSLAKQTLQNEGLFTVFGGVKPISTVQHISFAIDTLTGKLLDEEEAAARMRAIQDSFRFLADEQVGFVLIPFRAVYGKSRGFELLVFHRQALENRIAAQRDFFLKRGVFPDSPAEQLLTLYEFEEKFDRFRAYGYFFGYPDAAVDFFVEAARHQEETGDFVTRDFFQIPVASAKEGHFVYAIPKDSEPSAEDLALRARAAQLLSRYEEVRDSRVSETSRPFAFLELFQEMRRLDAQ</sequence>
<name>I5BX03_9BACT</name>
<evidence type="ECO:0000313" key="3">
    <source>
        <dbReference type="Proteomes" id="UP000005551"/>
    </source>
</evidence>
<accession>I5BX03</accession>
<dbReference type="STRING" id="1189621.A3SI_16450"/>
<keyword evidence="1" id="KW-0732">Signal</keyword>
<keyword evidence="2" id="KW-0449">Lipoprotein</keyword>
<dbReference type="EMBL" id="AJYA01000047">
    <property type="protein sequence ID" value="EIM74105.1"/>
    <property type="molecule type" value="Genomic_DNA"/>
</dbReference>
<protein>
    <submittedName>
        <fullName evidence="2">Putative lipoprotein</fullName>
    </submittedName>
</protein>
<organism evidence="2 3">
    <name type="scientific">Nitritalea halalkaliphila LW7</name>
    <dbReference type="NCBI Taxonomy" id="1189621"/>
    <lineage>
        <taxon>Bacteria</taxon>
        <taxon>Pseudomonadati</taxon>
        <taxon>Bacteroidota</taxon>
        <taxon>Cytophagia</taxon>
        <taxon>Cytophagales</taxon>
        <taxon>Cyclobacteriaceae</taxon>
        <taxon>Nitritalea</taxon>
    </lineage>
</organism>
<dbReference type="AlphaFoldDB" id="I5BX03"/>
<evidence type="ECO:0000313" key="2">
    <source>
        <dbReference type="EMBL" id="EIM74105.1"/>
    </source>
</evidence>